<feature type="transmembrane region" description="Helical" evidence="5">
    <location>
        <begin position="98"/>
        <end position="119"/>
    </location>
</feature>
<dbReference type="PANTHER" id="PTHR42744:SF1">
    <property type="entry name" value="BINDING-PROTEIN-DEPENDENT TRANSPORT SYSTEMS INNER MEMBRANE COMPONENT"/>
    <property type="match status" value="1"/>
</dbReference>
<sequence>MTGYHRFVPRRPGLVDLAVAAVVFALVYALVRVGAGLRAPLAAAAPDAIRLEPAFLPYYAGRSILRMVAAFALSVAFSLGYGYLAARSARAERFLIPLLDILQSVPVLGFLSVSINALMGLFPGQIVGLELASIFAIFTSQVWNLTFAFYYSLSSLPRELRLVSEVYRLSPWQRFTRLELPGSMIPLVWNGMMSFGGGWFFLAASEAITVLNRRLMLPGVGSYLATALERADARAVGYAILTMALVVLGIDQLVWRPLVAWAERFKLEQTPSAVAPSSAVLMLLRRSALVDAFERGVLAPLGTFVSAAMDRLWRGGATLAGRLAGRRSPLWAWAGRAVMVAAGLGLLRYAWLAALLVSHMGARQIGWVAWLGILTLLRVMAAVGLGAAWTVPVGVLIGLHPRLAAMGQGLVQLAAAFPANMLFPFIAFVYARWHVNFEVGSVLLMMLGTQWYILFNVIAGASQLPAELKEAALVFGVGGWTRWRRVILPAVMPSLVTGCLTAAGGAWNASIVAEVTAWGSTRLVATGLGAYITEVTRVGDRGGIVWGITAMAILVVLLNRLLWRPLYLRAESRCSLA</sequence>
<feature type="transmembrane region" description="Helical" evidence="5">
    <location>
        <begin position="368"/>
        <end position="389"/>
    </location>
</feature>
<keyword evidence="5" id="KW-0813">Transport</keyword>
<dbReference type="CDD" id="cd06261">
    <property type="entry name" value="TM_PBP2"/>
    <property type="match status" value="2"/>
</dbReference>
<dbReference type="Proteomes" id="UP001332192">
    <property type="component" value="Chromosome"/>
</dbReference>
<feature type="transmembrane region" description="Helical" evidence="5">
    <location>
        <begin position="64"/>
        <end position="86"/>
    </location>
</feature>
<comment type="subcellular location">
    <subcellularLocation>
        <location evidence="5">Cell membrane</location>
        <topology evidence="5">Multi-pass membrane protein</topology>
    </subcellularLocation>
    <subcellularLocation>
        <location evidence="1">Membrane</location>
        <topology evidence="1">Multi-pass membrane protein</topology>
    </subcellularLocation>
</comment>
<evidence type="ECO:0000256" key="4">
    <source>
        <dbReference type="ARBA" id="ARBA00023136"/>
    </source>
</evidence>
<proteinExistence type="inferred from homology"/>
<dbReference type="EMBL" id="CP141615">
    <property type="protein sequence ID" value="WRP17655.1"/>
    <property type="molecule type" value="Genomic_DNA"/>
</dbReference>
<feature type="domain" description="ABC transmembrane type-1" evidence="6">
    <location>
        <begin position="60"/>
        <end position="254"/>
    </location>
</feature>
<keyword evidence="2 5" id="KW-0812">Transmembrane</keyword>
<gene>
    <name evidence="7" type="ORF">U7230_01145</name>
</gene>
<evidence type="ECO:0000313" key="8">
    <source>
        <dbReference type="Proteomes" id="UP001332192"/>
    </source>
</evidence>
<dbReference type="SUPFAM" id="SSF161098">
    <property type="entry name" value="MetI-like"/>
    <property type="match status" value="2"/>
</dbReference>
<dbReference type="PANTHER" id="PTHR42744">
    <property type="entry name" value="BINDING-PROTEIN-DEPENDENT TRANSPORT SYSTEMS INNER MEMBRANE COMPONENT"/>
    <property type="match status" value="1"/>
</dbReference>
<protein>
    <submittedName>
        <fullName evidence="7">ABC transporter permease subunit</fullName>
    </submittedName>
</protein>
<feature type="transmembrane region" description="Helical" evidence="5">
    <location>
        <begin position="442"/>
        <end position="466"/>
    </location>
</feature>
<name>A0ABZ1BYI7_9FIRM</name>
<dbReference type="PROSITE" id="PS50928">
    <property type="entry name" value="ABC_TM1"/>
    <property type="match status" value="2"/>
</dbReference>
<evidence type="ECO:0000259" key="6">
    <source>
        <dbReference type="PROSITE" id="PS50928"/>
    </source>
</evidence>
<keyword evidence="8" id="KW-1185">Reference proteome</keyword>
<reference evidence="7 8" key="1">
    <citation type="journal article" date="2024" name="Front. Microbiol.">
        <title>Novel thermophilic genera Geochorda gen. nov. and Carboxydochorda gen. nov. from the deep terrestrial subsurface reveal the ecophysiological diversity in the class Limnochordia.</title>
        <authorList>
            <person name="Karnachuk O.V."/>
            <person name="Lukina A.P."/>
            <person name="Avakyan M.R."/>
            <person name="Kadnikov V.V."/>
            <person name="Begmatov S."/>
            <person name="Beletsky A.V."/>
            <person name="Vlasova K.G."/>
            <person name="Novikov A.A."/>
            <person name="Shcherbakova V.A."/>
            <person name="Mardanov A.V."/>
            <person name="Ravin N.V."/>
        </authorList>
    </citation>
    <scope>NUCLEOTIDE SEQUENCE [LARGE SCALE GENOMIC DNA]</scope>
    <source>
        <strain evidence="7 8">L945</strain>
    </source>
</reference>
<feature type="transmembrane region" description="Helical" evidence="5">
    <location>
        <begin position="235"/>
        <end position="255"/>
    </location>
</feature>
<keyword evidence="4 5" id="KW-0472">Membrane</keyword>
<comment type="similarity">
    <text evidence="5">Belongs to the binding-protein-dependent transport system permease family.</text>
</comment>
<dbReference type="Gene3D" id="1.10.3720.10">
    <property type="entry name" value="MetI-like"/>
    <property type="match status" value="2"/>
</dbReference>
<evidence type="ECO:0000256" key="1">
    <source>
        <dbReference type="ARBA" id="ARBA00004141"/>
    </source>
</evidence>
<organism evidence="7 8">
    <name type="scientific">Carboxydichorda subterranea</name>
    <dbReference type="NCBI Taxonomy" id="3109565"/>
    <lineage>
        <taxon>Bacteria</taxon>
        <taxon>Bacillati</taxon>
        <taxon>Bacillota</taxon>
        <taxon>Limnochordia</taxon>
        <taxon>Limnochordales</taxon>
        <taxon>Geochordaceae</taxon>
        <taxon>Carboxydichorda</taxon>
    </lineage>
</organism>
<dbReference type="Pfam" id="PF00528">
    <property type="entry name" value="BPD_transp_1"/>
    <property type="match status" value="2"/>
</dbReference>
<evidence type="ECO:0000313" key="7">
    <source>
        <dbReference type="EMBL" id="WRP17655.1"/>
    </source>
</evidence>
<feature type="transmembrane region" description="Helical" evidence="5">
    <location>
        <begin position="12"/>
        <end position="31"/>
    </location>
</feature>
<evidence type="ECO:0000256" key="2">
    <source>
        <dbReference type="ARBA" id="ARBA00022692"/>
    </source>
</evidence>
<evidence type="ECO:0000256" key="5">
    <source>
        <dbReference type="RuleBase" id="RU363032"/>
    </source>
</evidence>
<dbReference type="InterPro" id="IPR000515">
    <property type="entry name" value="MetI-like"/>
</dbReference>
<dbReference type="RefSeq" id="WP_324716925.1">
    <property type="nucleotide sequence ID" value="NZ_CP141615.1"/>
</dbReference>
<feature type="transmembrane region" description="Helical" evidence="5">
    <location>
        <begin position="131"/>
        <end position="151"/>
    </location>
</feature>
<feature type="transmembrane region" description="Helical" evidence="5">
    <location>
        <begin position="409"/>
        <end position="430"/>
    </location>
</feature>
<keyword evidence="3 5" id="KW-1133">Transmembrane helix</keyword>
<dbReference type="InterPro" id="IPR035906">
    <property type="entry name" value="MetI-like_sf"/>
</dbReference>
<feature type="transmembrane region" description="Helical" evidence="5">
    <location>
        <begin position="544"/>
        <end position="563"/>
    </location>
</feature>
<feature type="domain" description="ABC transmembrane type-1" evidence="6">
    <location>
        <begin position="372"/>
        <end position="567"/>
    </location>
</feature>
<evidence type="ECO:0000256" key="3">
    <source>
        <dbReference type="ARBA" id="ARBA00022989"/>
    </source>
</evidence>
<feature type="transmembrane region" description="Helical" evidence="5">
    <location>
        <begin position="333"/>
        <end position="356"/>
    </location>
</feature>
<accession>A0ABZ1BYI7</accession>